<dbReference type="InterPro" id="IPR006698">
    <property type="entry name" value="UPF0229"/>
</dbReference>
<dbReference type="Proteomes" id="UP000228561">
    <property type="component" value="Unassembled WGS sequence"/>
</dbReference>
<dbReference type="NCBIfam" id="NF003712">
    <property type="entry name" value="PRK05325.2-4"/>
    <property type="match status" value="1"/>
</dbReference>
<proteinExistence type="predicted"/>
<evidence type="ECO:0000313" key="2">
    <source>
        <dbReference type="EMBL" id="PIU99690.1"/>
    </source>
</evidence>
<name>A0A2M7B9C9_9BACT</name>
<organism evidence="2 3">
    <name type="scientific">Candidatus Tagabacteria bacterium CG03_land_8_20_14_0_80_41_22</name>
    <dbReference type="NCBI Taxonomy" id="1975020"/>
    <lineage>
        <taxon>Bacteria</taxon>
        <taxon>Candidatus Tagaibacteriota</taxon>
    </lineage>
</organism>
<gene>
    <name evidence="2" type="ORF">COS58_01125</name>
</gene>
<feature type="compositionally biased region" description="Acidic residues" evidence="1">
    <location>
        <begin position="83"/>
        <end position="96"/>
    </location>
</feature>
<evidence type="ECO:0000256" key="1">
    <source>
        <dbReference type="SAM" id="MobiDB-lite"/>
    </source>
</evidence>
<dbReference type="InterPro" id="IPR036465">
    <property type="entry name" value="vWFA_dom_sf"/>
</dbReference>
<dbReference type="SUPFAM" id="SSF53300">
    <property type="entry name" value="vWA-like"/>
    <property type="match status" value="1"/>
</dbReference>
<dbReference type="AlphaFoldDB" id="A0A2M7B9C9"/>
<reference evidence="3" key="1">
    <citation type="submission" date="2017-09" db="EMBL/GenBank/DDBJ databases">
        <title>Depth-based differentiation of microbial function through sediment-hosted aquifers and enrichment of novel symbionts in the deep terrestrial subsurface.</title>
        <authorList>
            <person name="Probst A.J."/>
            <person name="Ladd B."/>
            <person name="Jarett J.K."/>
            <person name="Geller-Mcgrath D.E."/>
            <person name="Sieber C.M.K."/>
            <person name="Emerson J.B."/>
            <person name="Anantharaman K."/>
            <person name="Thomas B.C."/>
            <person name="Malmstrom R."/>
            <person name="Stieglmeier M."/>
            <person name="Klingl A."/>
            <person name="Woyke T."/>
            <person name="Ryan C.M."/>
            <person name="Banfield J.F."/>
        </authorList>
    </citation>
    <scope>NUCLEOTIDE SEQUENCE [LARGE SCALE GENOMIC DNA]</scope>
</reference>
<comment type="caution">
    <text evidence="2">The sequence shown here is derived from an EMBL/GenBank/DDBJ whole genome shotgun (WGS) entry which is preliminary data.</text>
</comment>
<feature type="compositionally biased region" description="Basic and acidic residues" evidence="1">
    <location>
        <begin position="72"/>
        <end position="82"/>
    </location>
</feature>
<feature type="region of interest" description="Disordered" evidence="1">
    <location>
        <begin position="72"/>
        <end position="131"/>
    </location>
</feature>
<sequence>MKRFIEDEFAKRNGIYIPAHRPLASLESFEDLLKRDEQREKDGFSKKIKIGRILAGPDKVIAVPYVEEEKLIHGEFEPKQPSDDSDEEEGEGEEGEGVAGSGEGEVGDIIGEQSPEGKGEGDDSQASDEPGEHGIEAEAYKIGKELSEKFQLPNLKDRGKKIPTDEYIYDLTDRHRGSGQLLDKKETLKSIVKTNIALGRIDKDDMDTKKLIVGPNDKVYRVLSRERKWKSQATVFFLRDYSGSMYGEPTKAVVTQHLIIYAWLLVQYEKLVIPRFIVHDTEAKEVTVNQYYRTSVNGGTFIYSAFAKVNEIVQGEGLDRDYNIYVFYGSDGEDFDDGRQTIPEIKKILGYANRMGVCIVKYADRESEFEQYMKKESILDKRELFRMHAMDISGGVTDEKNIEAIKALIAQD</sequence>
<dbReference type="PANTHER" id="PTHR30510">
    <property type="entry name" value="UPF0229 PROTEIN YEAH"/>
    <property type="match status" value="1"/>
</dbReference>
<evidence type="ECO:0008006" key="4">
    <source>
        <dbReference type="Google" id="ProtNLM"/>
    </source>
</evidence>
<dbReference type="PANTHER" id="PTHR30510:SF2">
    <property type="entry name" value="UPF0229 PROTEIN YEAH"/>
    <property type="match status" value="1"/>
</dbReference>
<dbReference type="EMBL" id="PEVG01000013">
    <property type="protein sequence ID" value="PIU99690.1"/>
    <property type="molecule type" value="Genomic_DNA"/>
</dbReference>
<protein>
    <recommendedName>
        <fullName evidence="4">DUF444 family protein</fullName>
    </recommendedName>
</protein>
<dbReference type="Pfam" id="PF04285">
    <property type="entry name" value="DUF444"/>
    <property type="match status" value="1"/>
</dbReference>
<accession>A0A2M7B9C9</accession>
<evidence type="ECO:0000313" key="3">
    <source>
        <dbReference type="Proteomes" id="UP000228561"/>
    </source>
</evidence>